<keyword evidence="4" id="KW-0443">Lipid metabolism</keyword>
<evidence type="ECO:0000313" key="6">
    <source>
        <dbReference type="EMBL" id="SFK82321.1"/>
    </source>
</evidence>
<evidence type="ECO:0000256" key="5">
    <source>
        <dbReference type="ARBA" id="ARBA00023315"/>
    </source>
</evidence>
<keyword evidence="2" id="KW-0444">Lipid biosynthesis</keyword>
<dbReference type="GO" id="GO:0006629">
    <property type="term" value="P:lipid metabolic process"/>
    <property type="evidence" value="ECO:0007669"/>
    <property type="project" value="UniProtKB-KW"/>
</dbReference>
<name>A0A1I4CQU9_9PSEU</name>
<keyword evidence="5" id="KW-0012">Acyltransferase</keyword>
<protein>
    <submittedName>
        <fullName evidence="6">Putative hemolysin</fullName>
    </submittedName>
</protein>
<proteinExistence type="predicted"/>
<evidence type="ECO:0000256" key="3">
    <source>
        <dbReference type="ARBA" id="ARBA00022679"/>
    </source>
</evidence>
<organism evidence="6 7">
    <name type="scientific">Amycolatopsis sacchari</name>
    <dbReference type="NCBI Taxonomy" id="115433"/>
    <lineage>
        <taxon>Bacteria</taxon>
        <taxon>Bacillati</taxon>
        <taxon>Actinomycetota</taxon>
        <taxon>Actinomycetes</taxon>
        <taxon>Pseudonocardiales</taxon>
        <taxon>Pseudonocardiaceae</taxon>
        <taxon>Amycolatopsis</taxon>
    </lineage>
</organism>
<dbReference type="PANTHER" id="PTHR37323">
    <property type="entry name" value="GCN5-RELATED N-ACETYLTRANSFERASE"/>
    <property type="match status" value="1"/>
</dbReference>
<sequence length="235" mass="26070">MTTLIDTGYEAVVTRDPALVAGCQELRRKVFSAEFGVAEDRDEFDEICEHLAVSHRGEVVGTYRLLPPGRSETLYSQSEFALDALRPLRPDLVEIGRSCVHPAHRTGAVINLMWATLGRYAMAEGYRHLAGCASVSLADGGATAAGTWELARARHLPPPELRVEPHHPWLPLPRNGNRPTYADVPPLLRGYLRLGAWVCGPPAHDAEFGVADFFTLLSFDQVGERYRRYFFGDGR</sequence>
<dbReference type="SUPFAM" id="SSF55729">
    <property type="entry name" value="Acyl-CoA N-acyltransferases (Nat)"/>
    <property type="match status" value="1"/>
</dbReference>
<dbReference type="AlphaFoldDB" id="A0A1I4CQU9"/>
<evidence type="ECO:0000256" key="2">
    <source>
        <dbReference type="ARBA" id="ARBA00022516"/>
    </source>
</evidence>
<evidence type="ECO:0000256" key="4">
    <source>
        <dbReference type="ARBA" id="ARBA00023098"/>
    </source>
</evidence>
<dbReference type="STRING" id="115433.SAMN05421835_1365"/>
<dbReference type="Proteomes" id="UP000199025">
    <property type="component" value="Unassembled WGS sequence"/>
</dbReference>
<keyword evidence="3" id="KW-0808">Transferase</keyword>
<dbReference type="GO" id="GO:0016746">
    <property type="term" value="F:acyltransferase activity"/>
    <property type="evidence" value="ECO:0007669"/>
    <property type="project" value="UniProtKB-KW"/>
</dbReference>
<accession>A0A1I4CQU9</accession>
<dbReference type="InterPro" id="IPR052351">
    <property type="entry name" value="Ornithine_N-alpha-AT"/>
</dbReference>
<evidence type="ECO:0000256" key="1">
    <source>
        <dbReference type="ARBA" id="ARBA00005189"/>
    </source>
</evidence>
<comment type="pathway">
    <text evidence="1">Lipid metabolism.</text>
</comment>
<evidence type="ECO:0000313" key="7">
    <source>
        <dbReference type="Proteomes" id="UP000199025"/>
    </source>
</evidence>
<dbReference type="Gene3D" id="3.40.630.30">
    <property type="match status" value="1"/>
</dbReference>
<dbReference type="RefSeq" id="WP_091516209.1">
    <property type="nucleotide sequence ID" value="NZ_FORP01000036.1"/>
</dbReference>
<gene>
    <name evidence="6" type="ORF">SAMN05421835_1365</name>
</gene>
<reference evidence="6 7" key="1">
    <citation type="submission" date="2016-10" db="EMBL/GenBank/DDBJ databases">
        <authorList>
            <person name="de Groot N.N."/>
        </authorList>
    </citation>
    <scope>NUCLEOTIDE SEQUENCE [LARGE SCALE GENOMIC DNA]</scope>
    <source>
        <strain evidence="6 7">DSM 44468</strain>
    </source>
</reference>
<keyword evidence="7" id="KW-1185">Reference proteome</keyword>
<dbReference type="OrthoDB" id="9787072at2"/>
<dbReference type="EMBL" id="FORP01000036">
    <property type="protein sequence ID" value="SFK82321.1"/>
    <property type="molecule type" value="Genomic_DNA"/>
</dbReference>
<dbReference type="PANTHER" id="PTHR37323:SF1">
    <property type="entry name" value="L-ORNITHINE N(ALPHA)-ACYLTRANSFERASE"/>
    <property type="match status" value="1"/>
</dbReference>
<dbReference type="InterPro" id="IPR016181">
    <property type="entry name" value="Acyl_CoA_acyltransferase"/>
</dbReference>
<dbReference type="Pfam" id="PF13444">
    <property type="entry name" value="Acetyltransf_5"/>
    <property type="match status" value="1"/>
</dbReference>